<keyword evidence="4 9" id="KW-0548">Nucleotidyltransferase</keyword>
<dbReference type="InterPro" id="IPR038709">
    <property type="entry name" value="RpoN_core-bd_sf"/>
</dbReference>
<evidence type="ECO:0000313" key="14">
    <source>
        <dbReference type="Proteomes" id="UP000193200"/>
    </source>
</evidence>
<dbReference type="InterPro" id="IPR000394">
    <property type="entry name" value="RNA_pol_sigma_54"/>
</dbReference>
<dbReference type="PRINTS" id="PR00045">
    <property type="entry name" value="SIGMA54FCT"/>
</dbReference>
<dbReference type="GO" id="GO:0006352">
    <property type="term" value="P:DNA-templated transcription initiation"/>
    <property type="evidence" value="ECO:0007669"/>
    <property type="project" value="InterPro"/>
</dbReference>
<keyword evidence="8 9" id="KW-0804">Transcription</keyword>
<comment type="similarity">
    <text evidence="1 9">Belongs to the sigma-54 factor family.</text>
</comment>
<dbReference type="PIRSF" id="PIRSF000774">
    <property type="entry name" value="RpoN"/>
    <property type="match status" value="1"/>
</dbReference>
<keyword evidence="3 9" id="KW-0808">Transferase</keyword>
<evidence type="ECO:0000256" key="4">
    <source>
        <dbReference type="ARBA" id="ARBA00022695"/>
    </source>
</evidence>
<reference evidence="13 14" key="1">
    <citation type="submission" date="2017-03" db="EMBL/GenBank/DDBJ databases">
        <authorList>
            <person name="Afonso C.L."/>
            <person name="Miller P.J."/>
            <person name="Scott M.A."/>
            <person name="Spackman E."/>
            <person name="Goraichik I."/>
            <person name="Dimitrov K.M."/>
            <person name="Suarez D.L."/>
            <person name="Swayne D.E."/>
        </authorList>
    </citation>
    <scope>NUCLEOTIDE SEQUENCE [LARGE SCALE GENOMIC DNA]</scope>
    <source>
        <strain evidence="13 14">CECT 7691</strain>
    </source>
</reference>
<dbReference type="GO" id="GO:0003677">
    <property type="term" value="F:DNA binding"/>
    <property type="evidence" value="ECO:0007669"/>
    <property type="project" value="UniProtKB-KW"/>
</dbReference>
<dbReference type="AlphaFoldDB" id="A0A1Y5RS61"/>
<dbReference type="Proteomes" id="UP000193200">
    <property type="component" value="Unassembled WGS sequence"/>
</dbReference>
<dbReference type="NCBIfam" id="NF004596">
    <property type="entry name" value="PRK05932.1-3"/>
    <property type="match status" value="1"/>
</dbReference>
<organism evidence="13 14">
    <name type="scientific">Oceanibacterium hippocampi</name>
    <dbReference type="NCBI Taxonomy" id="745714"/>
    <lineage>
        <taxon>Bacteria</taxon>
        <taxon>Pseudomonadati</taxon>
        <taxon>Pseudomonadota</taxon>
        <taxon>Alphaproteobacteria</taxon>
        <taxon>Sneathiellales</taxon>
        <taxon>Sneathiellaceae</taxon>
        <taxon>Oceanibacterium</taxon>
    </lineage>
</organism>
<feature type="compositionally biased region" description="Basic and acidic residues" evidence="10">
    <location>
        <begin position="47"/>
        <end position="59"/>
    </location>
</feature>
<dbReference type="InterPro" id="IPR007634">
    <property type="entry name" value="RNA_pol_sigma_54_DNA-bd"/>
</dbReference>
<dbReference type="PROSITE" id="PS00717">
    <property type="entry name" value="SIGMA54_1"/>
    <property type="match status" value="1"/>
</dbReference>
<keyword evidence="6 9" id="KW-0731">Sigma factor</keyword>
<evidence type="ECO:0000256" key="2">
    <source>
        <dbReference type="ARBA" id="ARBA00022478"/>
    </source>
</evidence>
<keyword evidence="14" id="KW-1185">Reference proteome</keyword>
<feature type="region of interest" description="Disordered" evidence="10">
    <location>
        <begin position="47"/>
        <end position="143"/>
    </location>
</feature>
<dbReference type="Pfam" id="PF04552">
    <property type="entry name" value="Sigma54_DBD"/>
    <property type="match status" value="1"/>
</dbReference>
<dbReference type="GO" id="GO:0000428">
    <property type="term" value="C:DNA-directed RNA polymerase complex"/>
    <property type="evidence" value="ECO:0007669"/>
    <property type="project" value="UniProtKB-KW"/>
</dbReference>
<dbReference type="Pfam" id="PF04963">
    <property type="entry name" value="Sigma54_CBD"/>
    <property type="match status" value="1"/>
</dbReference>
<evidence type="ECO:0000256" key="1">
    <source>
        <dbReference type="ARBA" id="ARBA00008798"/>
    </source>
</evidence>
<comment type="function">
    <text evidence="9">Sigma factors are initiation factors that promote the attachment of RNA polymerase to specific initiation sites and are then released.</text>
</comment>
<dbReference type="FunCoup" id="A0A1Y5RS61">
    <property type="interactions" value="231"/>
</dbReference>
<protein>
    <recommendedName>
        <fullName evidence="9">RNA polymerase sigma-54 factor</fullName>
    </recommendedName>
</protein>
<keyword evidence="2 9" id="KW-0240">DNA-directed RNA polymerase</keyword>
<accession>A0A1Y5RS61</accession>
<dbReference type="NCBIfam" id="NF009118">
    <property type="entry name" value="PRK12469.1"/>
    <property type="match status" value="1"/>
</dbReference>
<gene>
    <name evidence="13" type="primary">rpoN2</name>
    <name evidence="13" type="ORF">OCH7691_00626</name>
</gene>
<dbReference type="RefSeq" id="WP_085881948.1">
    <property type="nucleotide sequence ID" value="NZ_FWFR01000001.1"/>
</dbReference>
<feature type="compositionally biased region" description="Polar residues" evidence="10">
    <location>
        <begin position="76"/>
        <end position="97"/>
    </location>
</feature>
<feature type="domain" description="RNA polymerase sigma factor 54 DNA-binding" evidence="11">
    <location>
        <begin position="344"/>
        <end position="502"/>
    </location>
</feature>
<dbReference type="Gene3D" id="1.10.10.1330">
    <property type="entry name" value="RNA polymerase sigma-54 factor, core-binding domain"/>
    <property type="match status" value="1"/>
</dbReference>
<dbReference type="PANTHER" id="PTHR32248">
    <property type="entry name" value="RNA POLYMERASE SIGMA-54 FACTOR"/>
    <property type="match status" value="1"/>
</dbReference>
<dbReference type="PROSITE" id="PS50044">
    <property type="entry name" value="SIGMA54_3"/>
    <property type="match status" value="1"/>
</dbReference>
<evidence type="ECO:0000256" key="3">
    <source>
        <dbReference type="ARBA" id="ARBA00022679"/>
    </source>
</evidence>
<dbReference type="GO" id="GO:0016779">
    <property type="term" value="F:nucleotidyltransferase activity"/>
    <property type="evidence" value="ECO:0007669"/>
    <property type="project" value="UniProtKB-KW"/>
</dbReference>
<evidence type="ECO:0000259" key="12">
    <source>
        <dbReference type="Pfam" id="PF04963"/>
    </source>
</evidence>
<evidence type="ECO:0000256" key="5">
    <source>
        <dbReference type="ARBA" id="ARBA00023015"/>
    </source>
</evidence>
<feature type="domain" description="RNA polymerase sigma factor 54 core-binding" evidence="12">
    <location>
        <begin position="145"/>
        <end position="328"/>
    </location>
</feature>
<evidence type="ECO:0000256" key="10">
    <source>
        <dbReference type="SAM" id="MobiDB-lite"/>
    </source>
</evidence>
<keyword evidence="7 9" id="KW-0238">DNA-binding</keyword>
<dbReference type="InParanoid" id="A0A1Y5RS61"/>
<evidence type="ECO:0000256" key="7">
    <source>
        <dbReference type="ARBA" id="ARBA00023125"/>
    </source>
</evidence>
<dbReference type="InterPro" id="IPR007046">
    <property type="entry name" value="RNA_pol_sigma_54_core-bd"/>
</dbReference>
<evidence type="ECO:0000313" key="13">
    <source>
        <dbReference type="EMBL" id="SLN23114.1"/>
    </source>
</evidence>
<dbReference type="Gene3D" id="1.10.10.60">
    <property type="entry name" value="Homeodomain-like"/>
    <property type="match status" value="1"/>
</dbReference>
<dbReference type="PANTHER" id="PTHR32248:SF4">
    <property type="entry name" value="RNA POLYMERASE SIGMA-54 FACTOR"/>
    <property type="match status" value="1"/>
</dbReference>
<evidence type="ECO:0000256" key="6">
    <source>
        <dbReference type="ARBA" id="ARBA00023082"/>
    </source>
</evidence>
<proteinExistence type="inferred from homology"/>
<evidence type="ECO:0000259" key="11">
    <source>
        <dbReference type="Pfam" id="PF04552"/>
    </source>
</evidence>
<dbReference type="GO" id="GO:0016987">
    <property type="term" value="F:sigma factor activity"/>
    <property type="evidence" value="ECO:0007669"/>
    <property type="project" value="UniProtKB-KW"/>
</dbReference>
<keyword evidence="5 9" id="KW-0805">Transcription regulation</keyword>
<dbReference type="OrthoDB" id="9814402at2"/>
<evidence type="ECO:0000256" key="8">
    <source>
        <dbReference type="ARBA" id="ARBA00023163"/>
    </source>
</evidence>
<name>A0A1Y5RS61_9PROT</name>
<sequence length="508" mass="55937">MAITPRLELRQTQTLVMTPQLQQAIRLLQLSNLELVDYVEAELEKNPLLEHDEGDRPEAAESDPGSSGDRVEVTADSDSLTGLQAGSGDTSDDSQPLDTDYDNLYSGDSASDQPANGEAGGGDYAFRESRGSAGAGGDYDPMAGLTEEKDLRQHLHDQLTVTFTEPKALLIGAHLIECLDDAGYLTESVDEVAERLGAPAAEVEATLATLQTFEPTGVFARNLSECLALQLRELNRLDPAMEAMLERLDMLAEGDLNGLMRHCQVDAEDLTEMVAELRRLNPKPGLQYGTEIAQTVIPDIFLRRGPGGDWIIELNSETLPRLLINERYLATVNGSTRDKAERAFVSDCLASANWLIKSLDQRANTILRVASEIVRQQTAFLDHGVAHLRPLNLRTIADAISMHESTVSRVTANKYIATPRGIFEMKYFFTTAIAAVDGEASHSAEAVRQKIRELIEEEPPKSILSDDKIVDLLKSDGVDIARRTVAKYREAMRIPSSVQRRRLKKRLA</sequence>
<dbReference type="Pfam" id="PF00309">
    <property type="entry name" value="Sigma54_AID"/>
    <property type="match status" value="1"/>
</dbReference>
<dbReference type="PROSITE" id="PS00718">
    <property type="entry name" value="SIGMA54_2"/>
    <property type="match status" value="1"/>
</dbReference>
<dbReference type="NCBIfam" id="TIGR02395">
    <property type="entry name" value="rpoN_sigma"/>
    <property type="match status" value="1"/>
</dbReference>
<evidence type="ECO:0000256" key="9">
    <source>
        <dbReference type="PIRNR" id="PIRNR000774"/>
    </source>
</evidence>
<dbReference type="EMBL" id="FWFR01000001">
    <property type="protein sequence ID" value="SLN23114.1"/>
    <property type="molecule type" value="Genomic_DNA"/>
</dbReference>
<dbReference type="GO" id="GO:0001216">
    <property type="term" value="F:DNA-binding transcription activator activity"/>
    <property type="evidence" value="ECO:0007669"/>
    <property type="project" value="InterPro"/>
</dbReference>